<sequence>MDLFLQEISDYQFSQALMQLKLNQLNTRQKFIWTIERSNRFSKICAVCGVATVTPSIIQRYFKDNSADRQIISSRLQKHRLKLLSHYRVDKLQNCMGGEGSEKWREETFRGYRDSEIRDLLQE</sequence>
<dbReference type="AlphaFoldDB" id="V6LTZ6"/>
<evidence type="ECO:0000313" key="3">
    <source>
        <dbReference type="Proteomes" id="UP000018208"/>
    </source>
</evidence>
<dbReference type="EMBL" id="KI546006">
    <property type="protein sequence ID" value="EST48080.1"/>
    <property type="molecule type" value="Genomic_DNA"/>
</dbReference>
<dbReference type="Gene3D" id="1.10.10.60">
    <property type="entry name" value="Homeodomain-like"/>
    <property type="match status" value="1"/>
</dbReference>
<evidence type="ECO:0000313" key="1">
    <source>
        <dbReference type="EMBL" id="EST48080.1"/>
    </source>
</evidence>
<protein>
    <submittedName>
        <fullName evidence="1">Uncharacterized protein</fullName>
    </submittedName>
</protein>
<reference evidence="1 2" key="1">
    <citation type="journal article" date="2014" name="PLoS Genet.">
        <title>The Genome of Spironucleus salmonicida Highlights a Fish Pathogen Adapted to Fluctuating Environments.</title>
        <authorList>
            <person name="Xu F."/>
            <person name="Jerlstrom-Hultqvist J."/>
            <person name="Einarsson E."/>
            <person name="Astvaldsson A."/>
            <person name="Svard S.G."/>
            <person name="Andersson J.O."/>
        </authorList>
    </citation>
    <scope>NUCLEOTIDE SEQUENCE</scope>
    <source>
        <strain evidence="2">ATCC 50377</strain>
    </source>
</reference>
<keyword evidence="3" id="KW-1185">Reference proteome</keyword>
<proteinExistence type="predicted"/>
<dbReference type="EMBL" id="AUWU02000001">
    <property type="protein sequence ID" value="KAH0577204.1"/>
    <property type="molecule type" value="Genomic_DNA"/>
</dbReference>
<accession>V6LTZ6</accession>
<dbReference type="VEuPathDB" id="GiardiaDB:SS50377_20555"/>
<organism evidence="1">
    <name type="scientific">Spironucleus salmonicida</name>
    <dbReference type="NCBI Taxonomy" id="348837"/>
    <lineage>
        <taxon>Eukaryota</taxon>
        <taxon>Metamonada</taxon>
        <taxon>Diplomonadida</taxon>
        <taxon>Hexamitidae</taxon>
        <taxon>Hexamitinae</taxon>
        <taxon>Spironucleus</taxon>
    </lineage>
</organism>
<evidence type="ECO:0000313" key="2">
    <source>
        <dbReference type="EMBL" id="KAH0577204.1"/>
    </source>
</evidence>
<dbReference type="Proteomes" id="UP000018208">
    <property type="component" value="Unassembled WGS sequence"/>
</dbReference>
<gene>
    <name evidence="1" type="ORF">SS50377_11777</name>
    <name evidence="2" type="ORF">SS50377_20555</name>
</gene>
<reference evidence="2" key="2">
    <citation type="submission" date="2020-12" db="EMBL/GenBank/DDBJ databases">
        <title>New Spironucleus salmonicida genome in near-complete chromosomes.</title>
        <authorList>
            <person name="Xu F."/>
            <person name="Kurt Z."/>
            <person name="Jimenez-Gonzalez A."/>
            <person name="Astvaldsson A."/>
            <person name="Andersson J.O."/>
            <person name="Svard S.G."/>
        </authorList>
    </citation>
    <scope>NUCLEOTIDE SEQUENCE</scope>
    <source>
        <strain evidence="2">ATCC 50377</strain>
    </source>
</reference>
<name>V6LTZ6_9EUKA</name>